<feature type="compositionally biased region" description="Basic and acidic residues" evidence="2">
    <location>
        <begin position="819"/>
        <end position="836"/>
    </location>
</feature>
<feature type="compositionally biased region" description="Polar residues" evidence="2">
    <location>
        <begin position="1012"/>
        <end position="1024"/>
    </location>
</feature>
<organism evidence="4">
    <name type="scientific">Tanacetum cinerariifolium</name>
    <name type="common">Dalmatian daisy</name>
    <name type="synonym">Chrysanthemum cinerariifolium</name>
    <dbReference type="NCBI Taxonomy" id="118510"/>
    <lineage>
        <taxon>Eukaryota</taxon>
        <taxon>Viridiplantae</taxon>
        <taxon>Streptophyta</taxon>
        <taxon>Embryophyta</taxon>
        <taxon>Tracheophyta</taxon>
        <taxon>Spermatophyta</taxon>
        <taxon>Magnoliopsida</taxon>
        <taxon>eudicotyledons</taxon>
        <taxon>Gunneridae</taxon>
        <taxon>Pentapetalae</taxon>
        <taxon>asterids</taxon>
        <taxon>campanulids</taxon>
        <taxon>Asterales</taxon>
        <taxon>Asteraceae</taxon>
        <taxon>Asteroideae</taxon>
        <taxon>Anthemideae</taxon>
        <taxon>Anthemidinae</taxon>
        <taxon>Tanacetum</taxon>
    </lineage>
</organism>
<gene>
    <name evidence="4" type="ORF">Tci_005747</name>
</gene>
<name>A0A6L2JA65_TANCI</name>
<feature type="compositionally biased region" description="Basic and acidic residues" evidence="2">
    <location>
        <begin position="156"/>
        <end position="179"/>
    </location>
</feature>
<evidence type="ECO:0000313" key="4">
    <source>
        <dbReference type="EMBL" id="GEU33769.1"/>
    </source>
</evidence>
<accession>A0A6L2JA65</accession>
<evidence type="ECO:0000259" key="3">
    <source>
        <dbReference type="Pfam" id="PF25597"/>
    </source>
</evidence>
<feature type="region of interest" description="Disordered" evidence="2">
    <location>
        <begin position="794"/>
        <end position="845"/>
    </location>
</feature>
<dbReference type="CDD" id="cd09272">
    <property type="entry name" value="RNase_HI_RT_Ty1"/>
    <property type="match status" value="2"/>
</dbReference>
<evidence type="ECO:0000256" key="1">
    <source>
        <dbReference type="SAM" id="Coils"/>
    </source>
</evidence>
<dbReference type="PANTHER" id="PTHR11439:SF495">
    <property type="entry name" value="REVERSE TRANSCRIPTASE, RNA-DEPENDENT DNA POLYMERASE-RELATED"/>
    <property type="match status" value="1"/>
</dbReference>
<feature type="compositionally biased region" description="Polar residues" evidence="2">
    <location>
        <begin position="180"/>
        <end position="189"/>
    </location>
</feature>
<comment type="caution">
    <text evidence="4">The sequence shown here is derived from an EMBL/GenBank/DDBJ whole genome shotgun (WGS) entry which is preliminary data.</text>
</comment>
<dbReference type="PANTHER" id="PTHR11439">
    <property type="entry name" value="GAG-POL-RELATED RETROTRANSPOSON"/>
    <property type="match status" value="1"/>
</dbReference>
<dbReference type="EMBL" id="BKCJ010000502">
    <property type="protein sequence ID" value="GEU33769.1"/>
    <property type="molecule type" value="Genomic_DNA"/>
</dbReference>
<feature type="region of interest" description="Disordered" evidence="2">
    <location>
        <begin position="139"/>
        <end position="189"/>
    </location>
</feature>
<feature type="region of interest" description="Disordered" evidence="2">
    <location>
        <begin position="1004"/>
        <end position="1024"/>
    </location>
</feature>
<feature type="coiled-coil region" evidence="1">
    <location>
        <begin position="853"/>
        <end position="912"/>
    </location>
</feature>
<dbReference type="InterPro" id="IPR057670">
    <property type="entry name" value="SH3_retrovirus"/>
</dbReference>
<keyword evidence="1" id="KW-0175">Coiled coil</keyword>
<sequence>MARTPQQNRVAERRNRTLIEAARTMVLVVKPHFKTLYELFKGRSPNLSFMRPFGCHVTILNILDQLGKFDGKSDEGIFVGYSTISKAFRVYNIRTRKVKKNLHITFLENKPMISGGGPEWIFDIDAISKSMNYAPVPAGTNSNDFTGKGASFDAALDGHNKDKHGPSQESKSDNQKRPNAESSTKTINTVRPVNTATPTFADYPNDPLMPHLKDDEIVDDAYDDRDKGAEADYNNLETVILVSHIPSTKIHKDHPKEEIIREVNSIVQTKKMAKQNEAGLISFINKQRRTNYKDFQNCLFACFLPQMEPKKGHRQEEGIDYDEVFAPVARIEAISQPPGFVDPEFPDRVYKVEKALYGLHQAPRAWPDIMFAVCAYSRFQVQLKLSHMHAVKRIFRYLKGQPTLGLWYPKDSTLELTSYFDSDYAEYIASYNCCGQVLWLQNQLLDYGYNFMQIKIHVDNESAICVVKNHVYHSKTKHIEIRYHFIRDSYEKRLIEMVKIHTDYNVADLLTKAFDVTRFQFLIASIGAAGYTFWILRIECKSGQVMKMGLKFKAYLINDAYADLVQHAGQTATGKELSNSLIASSLPKTTLPTQLSTMASVIICLANNQKFNFSKYILDNLKKNLEVGVPFYMFLTACIKQFWTTLKIKIVNDDVRLQALIDGKKVVITGASIRHDLKLNDAEGTSCLPNAVIFEELARMGYEKPSEKLTFYKAFFLPQWKFFIHTILQCLSVKTTSCNEFRALWHLYLCQPLSYKKVFANMKRVGTGFSGAAVPLFGTMMVQAVEEVGNLPTAVQDTPIPDAPSSSQSQIKHKPGRKERKETKVSPTELHTEEHVPTTSNDLLPSGEDHMQLKELMVLCINLSNKVLDLENEVIEMKYSHKAKIAELESRVEKLEEENVSLTKELKSFNTKVESLAFKETFMDKEKSSKQRRKITDIDDDAEVNLENVYNLDMAHKETVLSMQDVTGADGDGKAFAEELVEVITTTKIIVNEVSTTGGELNAANEEPVSVDPTNITSAQPSEATKTTVEITTAPKAKRIVFHDMEESTTRTTSLKSQVKDKGKAKLVEEPEVLKSRKAHIAIDEEVARRIEAEWNADMKDNIDWNKVVEQVQSRQSDAVRKYQALKRKHVSVAQARKNMMIYLKNMAGFKMEFSKGMSYEEIRPLFEEEYNKDNAEKQKLEEQQEAKELKRNLEIVPDDEDDVSVNVAPLSFKPPTIVDYNIYKEGKKEHFQIIRANGVNMVRSMWLFKHKFHADGILSRYKTRLVANGSSQQLGVDLDETFSLVVKPAIVHTVLSLFVSHLYMDLNKHHVLGFSGLQVMPHELDFIMVAVIPHCLSIDRVRRLLTYVDDIILTASCPALLYQIIGLFLSQKKYALPLLERAHMVTCDPSRTPIDIESKLGPKGCPSTRMSTSGYCVFLRDNLLSWSAKRQHTISRSSAEAEYRGIANVVAETALVRNLLRELHSSLMTATLVYCDNVSVVYMSANPVQHQRTKHVEIDIHSLRDMVTAGHVRVLHVSSRFQYADIFTKGLPFALFEDFRPSLSVRPPFALTAGAY</sequence>
<protein>
    <submittedName>
        <fullName evidence="4">Ribonuclease H-like domain-containing protein</fullName>
    </submittedName>
</protein>
<feature type="domain" description="Retroviral polymerase SH3-like" evidence="3">
    <location>
        <begin position="64"/>
        <end position="110"/>
    </location>
</feature>
<feature type="coiled-coil region" evidence="1">
    <location>
        <begin position="1164"/>
        <end position="1193"/>
    </location>
</feature>
<proteinExistence type="predicted"/>
<dbReference type="Pfam" id="PF25597">
    <property type="entry name" value="SH3_retrovirus"/>
    <property type="match status" value="1"/>
</dbReference>
<evidence type="ECO:0000256" key="2">
    <source>
        <dbReference type="SAM" id="MobiDB-lite"/>
    </source>
</evidence>
<reference evidence="4" key="1">
    <citation type="journal article" date="2019" name="Sci. Rep.">
        <title>Draft genome of Tanacetum cinerariifolium, the natural source of mosquito coil.</title>
        <authorList>
            <person name="Yamashiro T."/>
            <person name="Shiraishi A."/>
            <person name="Satake H."/>
            <person name="Nakayama K."/>
        </authorList>
    </citation>
    <scope>NUCLEOTIDE SEQUENCE</scope>
</reference>